<protein>
    <recommendedName>
        <fullName evidence="4">Secreted protein</fullName>
    </recommendedName>
</protein>
<evidence type="ECO:0008006" key="4">
    <source>
        <dbReference type="Google" id="ProtNLM"/>
    </source>
</evidence>
<evidence type="ECO:0000313" key="2">
    <source>
        <dbReference type="EMBL" id="TNN78178.1"/>
    </source>
</evidence>
<reference evidence="2 3" key="1">
    <citation type="submission" date="2019-03" db="EMBL/GenBank/DDBJ databases">
        <title>First draft genome of Liparis tanakae, snailfish: a comprehensive survey of snailfish specific genes.</title>
        <authorList>
            <person name="Kim W."/>
            <person name="Song I."/>
            <person name="Jeong J.-H."/>
            <person name="Kim D."/>
            <person name="Kim S."/>
            <person name="Ryu S."/>
            <person name="Song J.Y."/>
            <person name="Lee S.K."/>
        </authorList>
    </citation>
    <scope>NUCLEOTIDE SEQUENCE [LARGE SCALE GENOMIC DNA]</scope>
    <source>
        <tissue evidence="2">Muscle</tissue>
    </source>
</reference>
<feature type="signal peptide" evidence="1">
    <location>
        <begin position="1"/>
        <end position="24"/>
    </location>
</feature>
<accession>A0A4Z2IK31</accession>
<keyword evidence="1" id="KW-0732">Signal</keyword>
<sequence>MTTSINFVFLSLPLSLPVVPEVPGTPSSLSQSLGVNLISMCAPSRRTCSQPVVEVGLHDVTHLVLIGGAASSVAGREHQRGGCSDVLCHGALSGSCNPSQGLFN</sequence>
<evidence type="ECO:0000256" key="1">
    <source>
        <dbReference type="SAM" id="SignalP"/>
    </source>
</evidence>
<organism evidence="2 3">
    <name type="scientific">Liparis tanakae</name>
    <name type="common">Tanaka's snailfish</name>
    <dbReference type="NCBI Taxonomy" id="230148"/>
    <lineage>
        <taxon>Eukaryota</taxon>
        <taxon>Metazoa</taxon>
        <taxon>Chordata</taxon>
        <taxon>Craniata</taxon>
        <taxon>Vertebrata</taxon>
        <taxon>Euteleostomi</taxon>
        <taxon>Actinopterygii</taxon>
        <taxon>Neopterygii</taxon>
        <taxon>Teleostei</taxon>
        <taxon>Neoteleostei</taxon>
        <taxon>Acanthomorphata</taxon>
        <taxon>Eupercaria</taxon>
        <taxon>Perciformes</taxon>
        <taxon>Cottioidei</taxon>
        <taxon>Cottales</taxon>
        <taxon>Liparidae</taxon>
        <taxon>Liparis</taxon>
    </lineage>
</organism>
<dbReference type="Proteomes" id="UP000314294">
    <property type="component" value="Unassembled WGS sequence"/>
</dbReference>
<feature type="chain" id="PRO_5021412414" description="Secreted protein" evidence="1">
    <location>
        <begin position="25"/>
        <end position="104"/>
    </location>
</feature>
<comment type="caution">
    <text evidence="2">The sequence shown here is derived from an EMBL/GenBank/DDBJ whole genome shotgun (WGS) entry which is preliminary data.</text>
</comment>
<dbReference type="EMBL" id="SRLO01000076">
    <property type="protein sequence ID" value="TNN78178.1"/>
    <property type="molecule type" value="Genomic_DNA"/>
</dbReference>
<proteinExistence type="predicted"/>
<dbReference type="AlphaFoldDB" id="A0A4Z2IK31"/>
<evidence type="ECO:0000313" key="3">
    <source>
        <dbReference type="Proteomes" id="UP000314294"/>
    </source>
</evidence>
<gene>
    <name evidence="2" type="ORF">EYF80_011683</name>
</gene>
<name>A0A4Z2IK31_9TELE</name>
<keyword evidence="3" id="KW-1185">Reference proteome</keyword>